<dbReference type="eggNOG" id="COG2189">
    <property type="taxonomic scope" value="Bacteria"/>
</dbReference>
<dbReference type="InterPro" id="IPR002052">
    <property type="entry name" value="DNA_methylase_N6_adenine_CS"/>
</dbReference>
<evidence type="ECO:0000313" key="9">
    <source>
        <dbReference type="EMBL" id="ACF44192.1"/>
    </source>
</evidence>
<name>B4SCI7_PELPB</name>
<organism evidence="9 10">
    <name type="scientific">Pelodictyon phaeoclathratiforme (strain DSM 5477 / BU-1)</name>
    <dbReference type="NCBI Taxonomy" id="324925"/>
    <lineage>
        <taxon>Bacteria</taxon>
        <taxon>Pseudomonadati</taxon>
        <taxon>Chlorobiota</taxon>
        <taxon>Chlorobiia</taxon>
        <taxon>Chlorobiales</taxon>
        <taxon>Chlorobiaceae</taxon>
        <taxon>Chlorobium/Pelodictyon group</taxon>
        <taxon>Pelodictyon</taxon>
    </lineage>
</organism>
<dbReference type="InterPro" id="IPR001091">
    <property type="entry name" value="RM_Methyltransferase"/>
</dbReference>
<dbReference type="AlphaFoldDB" id="B4SCI7"/>
<gene>
    <name evidence="9" type="ordered locus">Ppha_1980</name>
</gene>
<dbReference type="PROSITE" id="PS00092">
    <property type="entry name" value="N6_MTASE"/>
    <property type="match status" value="1"/>
</dbReference>
<dbReference type="PIRSF" id="PIRSF015855">
    <property type="entry name" value="TypeIII_Mtase_mKpnI"/>
    <property type="match status" value="1"/>
</dbReference>
<keyword evidence="10" id="KW-1185">Reference proteome</keyword>
<accession>B4SCI7</accession>
<dbReference type="PRINTS" id="PR00508">
    <property type="entry name" value="S21N4MTFRASE"/>
</dbReference>
<dbReference type="InterPro" id="IPR002295">
    <property type="entry name" value="N4/N6-MTase_EcoPI_Mod-like"/>
</dbReference>
<evidence type="ECO:0000256" key="1">
    <source>
        <dbReference type="ARBA" id="ARBA00006594"/>
    </source>
</evidence>
<dbReference type="EMBL" id="CP001110">
    <property type="protein sequence ID" value="ACF44192.1"/>
    <property type="molecule type" value="Genomic_DNA"/>
</dbReference>
<comment type="catalytic activity">
    <reaction evidence="6">
        <text>a 2'-deoxyadenosine in DNA + S-adenosyl-L-methionine = an N(6)-methyl-2'-deoxyadenosine in DNA + S-adenosyl-L-homocysteine + H(+)</text>
        <dbReference type="Rhea" id="RHEA:15197"/>
        <dbReference type="Rhea" id="RHEA-COMP:12418"/>
        <dbReference type="Rhea" id="RHEA-COMP:12419"/>
        <dbReference type="ChEBI" id="CHEBI:15378"/>
        <dbReference type="ChEBI" id="CHEBI:57856"/>
        <dbReference type="ChEBI" id="CHEBI:59789"/>
        <dbReference type="ChEBI" id="CHEBI:90615"/>
        <dbReference type="ChEBI" id="CHEBI:90616"/>
        <dbReference type="EC" id="2.1.1.72"/>
    </reaction>
</comment>
<feature type="region of interest" description="Disordered" evidence="7">
    <location>
        <begin position="520"/>
        <end position="547"/>
    </location>
</feature>
<dbReference type="Gene3D" id="3.40.50.150">
    <property type="entry name" value="Vaccinia Virus protein VP39"/>
    <property type="match status" value="1"/>
</dbReference>
<keyword evidence="3 9" id="KW-0489">Methyltransferase</keyword>
<dbReference type="KEGG" id="pph:Ppha_1980"/>
<evidence type="ECO:0000259" key="8">
    <source>
        <dbReference type="Pfam" id="PF01555"/>
    </source>
</evidence>
<dbReference type="REBASE" id="18548">
    <property type="entry name" value="M.PphBUORF1980P"/>
</dbReference>
<keyword evidence="5" id="KW-0949">S-adenosyl-L-methionine</keyword>
<evidence type="ECO:0000256" key="7">
    <source>
        <dbReference type="SAM" id="MobiDB-lite"/>
    </source>
</evidence>
<dbReference type="GO" id="GO:0008170">
    <property type="term" value="F:N-methyltransferase activity"/>
    <property type="evidence" value="ECO:0007669"/>
    <property type="project" value="InterPro"/>
</dbReference>
<dbReference type="InterPro" id="IPR029063">
    <property type="entry name" value="SAM-dependent_MTases_sf"/>
</dbReference>
<evidence type="ECO:0000256" key="6">
    <source>
        <dbReference type="ARBA" id="ARBA00047942"/>
    </source>
</evidence>
<evidence type="ECO:0000313" key="10">
    <source>
        <dbReference type="Proteomes" id="UP000002724"/>
    </source>
</evidence>
<feature type="domain" description="DNA methylase N-4/N-6" evidence="8">
    <location>
        <begin position="266"/>
        <end position="354"/>
    </location>
</feature>
<dbReference type="STRING" id="324925.Ppha_1980"/>
<dbReference type="RefSeq" id="WP_012508672.1">
    <property type="nucleotide sequence ID" value="NC_011060.1"/>
</dbReference>
<keyword evidence="4" id="KW-0808">Transferase</keyword>
<feature type="compositionally biased region" description="Acidic residues" evidence="7">
    <location>
        <begin position="520"/>
        <end position="538"/>
    </location>
</feature>
<dbReference type="SUPFAM" id="SSF53335">
    <property type="entry name" value="S-adenosyl-L-methionine-dependent methyltransferases"/>
    <property type="match status" value="1"/>
</dbReference>
<dbReference type="OrthoDB" id="9800801at2"/>
<comment type="similarity">
    <text evidence="1">Belongs to the N(4)/N(6)-methyltransferase family.</text>
</comment>
<dbReference type="EC" id="2.1.1.72" evidence="2"/>
<evidence type="ECO:0000256" key="3">
    <source>
        <dbReference type="ARBA" id="ARBA00022603"/>
    </source>
</evidence>
<evidence type="ECO:0000256" key="5">
    <source>
        <dbReference type="ARBA" id="ARBA00022691"/>
    </source>
</evidence>
<dbReference type="HOGENOM" id="CLU_020164_1_1_10"/>
<reference evidence="9 10" key="1">
    <citation type="submission" date="2008-06" db="EMBL/GenBank/DDBJ databases">
        <title>Complete sequence of Pelodictyon phaeoclathratiforme BU-1.</title>
        <authorList>
            <consortium name="US DOE Joint Genome Institute"/>
            <person name="Lucas S."/>
            <person name="Copeland A."/>
            <person name="Lapidus A."/>
            <person name="Glavina del Rio T."/>
            <person name="Dalin E."/>
            <person name="Tice H."/>
            <person name="Bruce D."/>
            <person name="Goodwin L."/>
            <person name="Pitluck S."/>
            <person name="Schmutz J."/>
            <person name="Larimer F."/>
            <person name="Land M."/>
            <person name="Hauser L."/>
            <person name="Kyrpides N."/>
            <person name="Mikhailova N."/>
            <person name="Liu Z."/>
            <person name="Li T."/>
            <person name="Zhao F."/>
            <person name="Overmann J."/>
            <person name="Bryant D.A."/>
            <person name="Richardson P."/>
        </authorList>
    </citation>
    <scope>NUCLEOTIDE SEQUENCE [LARGE SCALE GENOMIC DNA]</scope>
    <source>
        <strain evidence="10">DSM 5477 / BU-1</strain>
    </source>
</reference>
<dbReference type="Proteomes" id="UP000002724">
    <property type="component" value="Chromosome"/>
</dbReference>
<proteinExistence type="inferred from homology"/>
<feature type="domain" description="DNA methylase N-4/N-6" evidence="8">
    <location>
        <begin position="62"/>
        <end position="219"/>
    </location>
</feature>
<dbReference type="GO" id="GO:0003677">
    <property type="term" value="F:DNA binding"/>
    <property type="evidence" value="ECO:0007669"/>
    <property type="project" value="InterPro"/>
</dbReference>
<protein>
    <recommendedName>
        <fullName evidence="2">site-specific DNA-methyltransferase (adenine-specific)</fullName>
        <ecNumber evidence="2">2.1.1.72</ecNumber>
    </recommendedName>
</protein>
<dbReference type="GO" id="GO:0032259">
    <property type="term" value="P:methylation"/>
    <property type="evidence" value="ECO:0007669"/>
    <property type="project" value="UniProtKB-KW"/>
</dbReference>
<evidence type="ECO:0000256" key="2">
    <source>
        <dbReference type="ARBA" id="ARBA00011900"/>
    </source>
</evidence>
<dbReference type="Pfam" id="PF01555">
    <property type="entry name" value="N6_N4_Mtase"/>
    <property type="match status" value="2"/>
</dbReference>
<evidence type="ECO:0000256" key="4">
    <source>
        <dbReference type="ARBA" id="ARBA00022679"/>
    </source>
</evidence>
<dbReference type="InterPro" id="IPR002941">
    <property type="entry name" value="DNA_methylase_N4/N6"/>
</dbReference>
<sequence>MKPNQKLELTWIGKGEEPKLEPRILIEQPEYSCGDPGSGNMLIQGDNLLALKALEQDYAGKVKCIYIDPPYNTGNAFEHYDDGIEHSQWLNLMAPRLKILRDLLANDGSIWISIDDDESHYLKVLCDEIFGRRNFVNNVIWEKKYSPQNDAKWLSDSHDHILVYAKNKEIWRPYLLPRTEEMDKRYKNYDNDLRGLWKSSDLSVKTYSSSTDYPIQIPSGRIVNPPAGYSWRVSKEKFEELVKDNRIWFGKDGNNVPSIKRFLSDVQEGLVSKTIWYRIEVGDNQDAKREGKQFNSENVFATPKPEKLVYRIMALASREGDLVLDSFLGSGTTAAVVHKMGRKWIGIELGEHAKTHCYSRLKQVVDGTDQGGISKAVEWQGGGGFRFYTLAPSLLNRDKYGNWIISKKYNPDMLAAAMAKQEGFRYLPDEHVYWKQARSSEKDFLFTTTGFMTVEMLDGIHEEMQPDESLLLACKAYQKECAHRYPNISIKKIPNMLLGRCEFGREDYSLNIVQVPYDRAEEEVPDEPELAIESEEVEESRQTDLFE</sequence>
<dbReference type="GO" id="GO:0009007">
    <property type="term" value="F:site-specific DNA-methyltransferase (adenine-specific) activity"/>
    <property type="evidence" value="ECO:0007669"/>
    <property type="project" value="UniProtKB-EC"/>
</dbReference>